<dbReference type="PROSITE" id="PS51208">
    <property type="entry name" value="AUTOTRANSPORTER"/>
    <property type="match status" value="1"/>
</dbReference>
<protein>
    <submittedName>
        <fullName evidence="4">Chromosome partition protein Smc</fullName>
    </submittedName>
</protein>
<keyword evidence="2" id="KW-0732">Signal</keyword>
<dbReference type="SUPFAM" id="SSF103515">
    <property type="entry name" value="Autotransporter"/>
    <property type="match status" value="1"/>
</dbReference>
<feature type="coiled-coil region" evidence="1">
    <location>
        <begin position="429"/>
        <end position="518"/>
    </location>
</feature>
<accession>A0ABM8Q632</accession>
<dbReference type="EMBL" id="CAJHOF010000007">
    <property type="protein sequence ID" value="CAD7288360.1"/>
    <property type="molecule type" value="Genomic_DNA"/>
</dbReference>
<sequence length="898" mass="100122">MKFSKIACIAIIGASLSTGAFASLKDDIVARNEAEASLDIVKMRLKQYSKEIDQLKAQQKKDEEQIKLTKAQEEKATAQKEAADNAFKQLNNQKTEKDAEIEKQSKIRKDNLDKIQDPKLKEAISNNPQRGNIEDITKELDELTKMQDFTSKTKEDLQEDLNKVSKQLNGSSSLLQGQADRLEQIKRAVADAQEDDISNDLKIINDYIKEIKEEAQRNKDILSEDVVNSIADSAEKIKQLQGELEKIVKNLDQKTKEQVSAEAQLNAVKRAVQDADGAKKHTETSLQNAEAALNKAKGDIAPEEEKLKQAQAKLDQTRQQLGANAKQEEKKAMFEILDDSKKNLAQKEKQQQQDAKSLQEAKDKLAKKIDEVIDPGVLSQEDKTQEGINRIKRGLDAIKSELPQVAQQYKKEVALLAFQSVRGQVDSNLKDIHKKLDEIENKISSVADDSDMVNKKDDIGKVVKELQALAEEKSNKIRAADAEIGELEDKVSTANDQLLVAKGNIEDAKEALQNAKNGMKDVGVFVDAKNKQEEQVAEALFDKGIMTRKTPDSDIVAISDSLSNASDNIHANAPTKITKFNSELSTKTRLAKLSNPFNENLALAYAINNLKGEAFADSGDTLGSVVRTYTDRYKYDNNLWANAIGAKASLKNDAKAKMYGFSLGYDKVFDDTIVGGFTTLAKSKHEDRTLTNKANNYEVGVYARHFMYNHEIDTKVSFGVAKNKTNRSVVLSNGVSKNDGKYTSKFASFDLNYGYVFDLTNAAFVKPAVGLSYLWLKNGQLKENGNLPVNINAKKYKELTLNLSTEIRKYVADGSYFYIQPGFEREIYKAQDDASISFVGSKNNIVFDKDKSKKGYFTLQTGAEFAITPTLSTNINFGLKTKEDEKYYSGTFGVRYKF</sequence>
<evidence type="ECO:0000313" key="4">
    <source>
        <dbReference type="EMBL" id="CAD7288360.1"/>
    </source>
</evidence>
<feature type="coiled-coil region" evidence="1">
    <location>
        <begin position="31"/>
        <end position="100"/>
    </location>
</feature>
<evidence type="ECO:0000259" key="3">
    <source>
        <dbReference type="PROSITE" id="PS51208"/>
    </source>
</evidence>
<dbReference type="Gene3D" id="2.40.128.130">
    <property type="entry name" value="Autotransporter beta-domain"/>
    <property type="match status" value="1"/>
</dbReference>
<name>A0ABM8Q632_9BACT</name>
<proteinExistence type="predicted"/>
<reference evidence="4 5" key="1">
    <citation type="submission" date="2020-11" db="EMBL/GenBank/DDBJ databases">
        <authorList>
            <person name="Peeters C."/>
        </authorList>
    </citation>
    <scope>NUCLEOTIDE SEQUENCE [LARGE SCALE GENOMIC DNA]</scope>
    <source>
        <strain evidence="4 5">LMG 7974</strain>
    </source>
</reference>
<organism evidence="4 5">
    <name type="scientific">Campylobacter majalis</name>
    <dbReference type="NCBI Taxonomy" id="2790656"/>
    <lineage>
        <taxon>Bacteria</taxon>
        <taxon>Pseudomonadati</taxon>
        <taxon>Campylobacterota</taxon>
        <taxon>Epsilonproteobacteria</taxon>
        <taxon>Campylobacterales</taxon>
        <taxon>Campylobacteraceae</taxon>
        <taxon>Campylobacter</taxon>
    </lineage>
</organism>
<dbReference type="InterPro" id="IPR036709">
    <property type="entry name" value="Autotransporte_beta_dom_sf"/>
</dbReference>
<comment type="caution">
    <text evidence="4">The sequence shown here is derived from an EMBL/GenBank/DDBJ whole genome shotgun (WGS) entry which is preliminary data.</text>
</comment>
<keyword evidence="5" id="KW-1185">Reference proteome</keyword>
<dbReference type="InterPro" id="IPR005546">
    <property type="entry name" value="Autotransporte_beta"/>
</dbReference>
<dbReference type="RefSeq" id="WP_229932773.1">
    <property type="nucleotide sequence ID" value="NZ_CAJHOF010000007.1"/>
</dbReference>
<dbReference type="Proteomes" id="UP000789803">
    <property type="component" value="Unassembled WGS sequence"/>
</dbReference>
<evidence type="ECO:0000256" key="1">
    <source>
        <dbReference type="SAM" id="Coils"/>
    </source>
</evidence>
<feature type="chain" id="PRO_5047041353" evidence="2">
    <location>
        <begin position="23"/>
        <end position="898"/>
    </location>
</feature>
<feature type="domain" description="Autotransporter" evidence="3">
    <location>
        <begin position="632"/>
        <end position="898"/>
    </location>
</feature>
<dbReference type="Pfam" id="PF03797">
    <property type="entry name" value="Autotransporter"/>
    <property type="match status" value="1"/>
</dbReference>
<feature type="coiled-coil region" evidence="1">
    <location>
        <begin position="140"/>
        <end position="368"/>
    </location>
</feature>
<keyword evidence="1" id="KW-0175">Coiled coil</keyword>
<evidence type="ECO:0000313" key="5">
    <source>
        <dbReference type="Proteomes" id="UP000789803"/>
    </source>
</evidence>
<gene>
    <name evidence="4" type="primary">smc</name>
    <name evidence="4" type="ORF">LMG7974_00971</name>
</gene>
<feature type="signal peptide" evidence="2">
    <location>
        <begin position="1"/>
        <end position="22"/>
    </location>
</feature>
<dbReference type="SMART" id="SM00869">
    <property type="entry name" value="Autotransporter"/>
    <property type="match status" value="1"/>
</dbReference>
<evidence type="ECO:0000256" key="2">
    <source>
        <dbReference type="SAM" id="SignalP"/>
    </source>
</evidence>